<feature type="repeat" description="ANK" evidence="2">
    <location>
        <begin position="1016"/>
        <end position="1048"/>
    </location>
</feature>
<keyword evidence="8" id="KW-1185">Reference proteome</keyword>
<accession>A0ABR1LB24</accession>
<dbReference type="Pfam" id="PF22939">
    <property type="entry name" value="WHD_GPIID"/>
    <property type="match status" value="1"/>
</dbReference>
<evidence type="ECO:0000313" key="7">
    <source>
        <dbReference type="EMBL" id="KAK7532449.1"/>
    </source>
</evidence>
<name>A0ABR1LB24_9PEZI</name>
<feature type="repeat" description="ANK" evidence="2">
    <location>
        <begin position="1152"/>
        <end position="1184"/>
    </location>
</feature>
<evidence type="ECO:0008006" key="9">
    <source>
        <dbReference type="Google" id="ProtNLM"/>
    </source>
</evidence>
<reference evidence="7 8" key="1">
    <citation type="submission" date="2024-04" db="EMBL/GenBank/DDBJ databases">
        <title>Phyllosticta paracitricarpa is synonymous to the EU quarantine fungus P. citricarpa based on phylogenomic analyses.</title>
        <authorList>
            <consortium name="Lawrence Berkeley National Laboratory"/>
            <person name="Van ingen-buijs V.A."/>
            <person name="Van westerhoven A.C."/>
            <person name="Haridas S."/>
            <person name="Skiadas P."/>
            <person name="Martin F."/>
            <person name="Groenewald J.Z."/>
            <person name="Crous P.W."/>
            <person name="Seidl M.F."/>
        </authorList>
    </citation>
    <scope>NUCLEOTIDE SEQUENCE [LARGE SCALE GENOMIC DNA]</scope>
    <source>
        <strain evidence="7 8">CPC 17464</strain>
    </source>
</reference>
<organism evidence="7 8">
    <name type="scientific">Phyllosticta citribraziliensis</name>
    <dbReference type="NCBI Taxonomy" id="989973"/>
    <lineage>
        <taxon>Eukaryota</taxon>
        <taxon>Fungi</taxon>
        <taxon>Dikarya</taxon>
        <taxon>Ascomycota</taxon>
        <taxon>Pezizomycotina</taxon>
        <taxon>Dothideomycetes</taxon>
        <taxon>Dothideomycetes incertae sedis</taxon>
        <taxon>Botryosphaeriales</taxon>
        <taxon>Phyllostictaceae</taxon>
        <taxon>Phyllosticta</taxon>
    </lineage>
</organism>
<dbReference type="PANTHER" id="PTHR10039">
    <property type="entry name" value="AMELOGENIN"/>
    <property type="match status" value="1"/>
</dbReference>
<feature type="domain" description="GPI inositol-deacylase winged helix" evidence="5">
    <location>
        <begin position="539"/>
        <end position="614"/>
    </location>
</feature>
<dbReference type="GeneID" id="92034348"/>
<dbReference type="Pfam" id="PF24883">
    <property type="entry name" value="NPHP3_N"/>
    <property type="match status" value="1"/>
</dbReference>
<proteinExistence type="predicted"/>
<feature type="repeat" description="ANK" evidence="2">
    <location>
        <begin position="1049"/>
        <end position="1081"/>
    </location>
</feature>
<dbReference type="RefSeq" id="XP_066652117.1">
    <property type="nucleotide sequence ID" value="XM_066801442.1"/>
</dbReference>
<dbReference type="InterPro" id="IPR002110">
    <property type="entry name" value="Ankyrin_rpt"/>
</dbReference>
<dbReference type="Proteomes" id="UP001360953">
    <property type="component" value="Unassembled WGS sequence"/>
</dbReference>
<dbReference type="InterPro" id="IPR056884">
    <property type="entry name" value="NPHP3-like_N"/>
</dbReference>
<feature type="compositionally biased region" description="Acidic residues" evidence="3">
    <location>
        <begin position="953"/>
        <end position="965"/>
    </location>
</feature>
<feature type="compositionally biased region" description="Acidic residues" evidence="3">
    <location>
        <begin position="973"/>
        <end position="991"/>
    </location>
</feature>
<evidence type="ECO:0000256" key="1">
    <source>
        <dbReference type="ARBA" id="ARBA00022737"/>
    </source>
</evidence>
<dbReference type="Gene3D" id="1.25.40.20">
    <property type="entry name" value="Ankyrin repeat-containing domain"/>
    <property type="match status" value="4"/>
</dbReference>
<feature type="domain" description="Fungal STAND N-terminal Goodbye" evidence="4">
    <location>
        <begin position="17"/>
        <end position="134"/>
    </location>
</feature>
<gene>
    <name evidence="7" type="ORF">J3D65DRAFT_636864</name>
</gene>
<dbReference type="InterPro" id="IPR054471">
    <property type="entry name" value="GPIID_WHD"/>
</dbReference>
<feature type="region of interest" description="Disordered" evidence="3">
    <location>
        <begin position="937"/>
        <end position="1008"/>
    </location>
</feature>
<dbReference type="SMART" id="SM00248">
    <property type="entry name" value="ANK"/>
    <property type="match status" value="7"/>
</dbReference>
<dbReference type="PROSITE" id="PS50297">
    <property type="entry name" value="ANK_REP_REGION"/>
    <property type="match status" value="3"/>
</dbReference>
<feature type="repeat" description="ANK" evidence="2">
    <location>
        <begin position="1082"/>
        <end position="1114"/>
    </location>
</feature>
<evidence type="ECO:0000256" key="3">
    <source>
        <dbReference type="SAM" id="MobiDB-lite"/>
    </source>
</evidence>
<evidence type="ECO:0000259" key="4">
    <source>
        <dbReference type="Pfam" id="PF17109"/>
    </source>
</evidence>
<feature type="domain" description="Nephrocystin 3-like N-terminal" evidence="6">
    <location>
        <begin position="269"/>
        <end position="432"/>
    </location>
</feature>
<feature type="compositionally biased region" description="Basic and acidic residues" evidence="3">
    <location>
        <begin position="992"/>
        <end position="1005"/>
    </location>
</feature>
<dbReference type="SUPFAM" id="SSF52540">
    <property type="entry name" value="P-loop containing nucleoside triphosphate hydrolases"/>
    <property type="match status" value="1"/>
</dbReference>
<protein>
    <recommendedName>
        <fullName evidence="9">Ankyrin repeat protein</fullName>
    </recommendedName>
</protein>
<dbReference type="Gene3D" id="3.40.50.300">
    <property type="entry name" value="P-loop containing nucleotide triphosphate hydrolases"/>
    <property type="match status" value="1"/>
</dbReference>
<dbReference type="SUPFAM" id="SSF48403">
    <property type="entry name" value="Ankyrin repeat"/>
    <property type="match status" value="2"/>
</dbReference>
<dbReference type="PANTHER" id="PTHR10039:SF15">
    <property type="entry name" value="NACHT DOMAIN-CONTAINING PROTEIN"/>
    <property type="match status" value="1"/>
</dbReference>
<evidence type="ECO:0000256" key="2">
    <source>
        <dbReference type="PROSITE-ProRule" id="PRU00023"/>
    </source>
</evidence>
<keyword evidence="1" id="KW-0677">Repeat</keyword>
<dbReference type="Pfam" id="PF12796">
    <property type="entry name" value="Ank_2"/>
    <property type="match status" value="2"/>
</dbReference>
<feature type="repeat" description="ANK" evidence="2">
    <location>
        <begin position="1119"/>
        <end position="1151"/>
    </location>
</feature>
<dbReference type="InterPro" id="IPR031350">
    <property type="entry name" value="Goodbye_dom"/>
</dbReference>
<dbReference type="PROSITE" id="PS50088">
    <property type="entry name" value="ANK_REPEAT"/>
    <property type="match status" value="5"/>
</dbReference>
<evidence type="ECO:0000259" key="6">
    <source>
        <dbReference type="Pfam" id="PF24883"/>
    </source>
</evidence>
<dbReference type="Pfam" id="PF13637">
    <property type="entry name" value="Ank_4"/>
    <property type="match status" value="1"/>
</dbReference>
<sequence>MGEKVEFPCEGELLELWKSAEADFLASNPIPELEKQEAARFQSDPESWLKAFQHSRHKTGRLDRVCEKVGRHFKQIQITISFLGFAVNVVSAAVPAASPASLVVNAVAYLFVSVTKVAEDFDKVEAFFKQLASRFDQLSPLEGEIGQLEELGDHLKESIIGLFKSCLEISSIGIAQTNHRFRKFQKKLLDDDELSDALSKATEAEENLTKCIRALTLALVAKTHRKVSKIADQYKDHERDDILDWLSKLNFNTVHQSLQERVGESLVAGRWLLESDTFTRWRDGDINRLWCTGAPGAGKSVLASIITEHLRNRVHEPANGSSNAMVACLYLSYKADPGINELLGNILRQFESDSTEIHSEVRNLFKEYQRHGRSFRALELRDTKELLSKLAATRQIYVIVDALDECERGIRYSLMESLQSIPGGAKVLVMSRVLDQQEDVQHGFTEQKIEAHDEDIQDYIDQTVRKHRVLQKFSKEIKELVPQRSGRVFLIVQLHMKALTEIEVPNEVKRVLENLPDTIPASYDHVMIRIMESKQPKRAERAKAILGWVSFARQPLSVQDLQYALASEEVTAKIDEGDLIPESDIPSFGHGLIEVDVDNLVRFFHFSAQEFFNEHRHQLFPEFESRIALVCANYLRRADYEWRDYFKGRPIRAIVDCPFAEYAGMHLSQHYRQVRNHSKDPRLLEAISTLIQERPSREFYCLFLLRFDGYYRKSEVFDKGDPEIWLHGARIHVIPDDLDQWRRAVLIPTLHLAVFLGCAELARNLIKKGSNVEELDLRHQSALTVAFKAGHDDIASILLDCGAHFDLSSLRGLTISLHVAERNQTKAVEKIVQYHPDDEVGGFLEIVGEVLFWLLGFFKLMLDTIFSVRTPSKNLLSSAPALNTGNERAIQTEKALQKYRSFLQLAYRGDVRGLLDLLRPDSIGSIDLGPVRSRDFPYEELSSDSDSDRDGDSDFASDDSYEDASDIFTDSDFPSDESGEDSSDKDDEELDAWDHEKAQKYDTKAKKNHERIKTATIKTACFLAVEKGHFEVIKLLLEYGVNPNLRKANGQGLLHRAIARNNRRLARLLLNYGAKVDLRDRDGNTPLMSNAGVANDKVLQLLKDHGANIDLMHKLNSRERGTALFASAVFGATDVVRYFLDSGADTSLTTDRGWTPLHGAVDYGNVDCVRLLLERGARPSPINSVGETPLDLTAYSSQWYTLKGYRLKGYTDPLYKRPRRTGEAQRLSDEMRELLRRFGAKTSEELRNDNEMKEAEKLLNCQKHDAWFRAWCPRELLAQYNRRLKKAR</sequence>
<dbReference type="InterPro" id="IPR036770">
    <property type="entry name" value="Ankyrin_rpt-contain_sf"/>
</dbReference>
<dbReference type="InterPro" id="IPR027417">
    <property type="entry name" value="P-loop_NTPase"/>
</dbReference>
<evidence type="ECO:0000313" key="8">
    <source>
        <dbReference type="Proteomes" id="UP001360953"/>
    </source>
</evidence>
<keyword evidence="2" id="KW-0040">ANK repeat</keyword>
<dbReference type="Pfam" id="PF17109">
    <property type="entry name" value="Goodbye"/>
    <property type="match status" value="1"/>
</dbReference>
<dbReference type="EMBL" id="JBBPEH010000011">
    <property type="protein sequence ID" value="KAK7532449.1"/>
    <property type="molecule type" value="Genomic_DNA"/>
</dbReference>
<comment type="caution">
    <text evidence="7">The sequence shown here is derived from an EMBL/GenBank/DDBJ whole genome shotgun (WGS) entry which is preliminary data.</text>
</comment>
<evidence type="ECO:0000259" key="5">
    <source>
        <dbReference type="Pfam" id="PF22939"/>
    </source>
</evidence>